<feature type="non-terminal residue" evidence="1">
    <location>
        <position position="50"/>
    </location>
</feature>
<proteinExistence type="predicted"/>
<gene>
    <name evidence="1" type="ORF">KI387_002731</name>
</gene>
<feature type="non-terminal residue" evidence="1">
    <location>
        <position position="1"/>
    </location>
</feature>
<dbReference type="AlphaFoldDB" id="A0AA38GWN0"/>
<reference evidence="1 2" key="1">
    <citation type="journal article" date="2021" name="Nat. Plants">
        <title>The Taxus genome provides insights into paclitaxel biosynthesis.</title>
        <authorList>
            <person name="Xiong X."/>
            <person name="Gou J."/>
            <person name="Liao Q."/>
            <person name="Li Y."/>
            <person name="Zhou Q."/>
            <person name="Bi G."/>
            <person name="Li C."/>
            <person name="Du R."/>
            <person name="Wang X."/>
            <person name="Sun T."/>
            <person name="Guo L."/>
            <person name="Liang H."/>
            <person name="Lu P."/>
            <person name="Wu Y."/>
            <person name="Zhang Z."/>
            <person name="Ro D.K."/>
            <person name="Shang Y."/>
            <person name="Huang S."/>
            <person name="Yan J."/>
        </authorList>
    </citation>
    <scope>NUCLEOTIDE SEQUENCE [LARGE SCALE GENOMIC DNA]</scope>
    <source>
        <strain evidence="1">Ta-2019</strain>
    </source>
</reference>
<dbReference type="Proteomes" id="UP000824469">
    <property type="component" value="Unassembled WGS sequence"/>
</dbReference>
<evidence type="ECO:0000313" key="2">
    <source>
        <dbReference type="Proteomes" id="UP000824469"/>
    </source>
</evidence>
<comment type="caution">
    <text evidence="1">The sequence shown here is derived from an EMBL/GenBank/DDBJ whole genome shotgun (WGS) entry which is preliminary data.</text>
</comment>
<organism evidence="1 2">
    <name type="scientific">Taxus chinensis</name>
    <name type="common">Chinese yew</name>
    <name type="synonym">Taxus wallichiana var. chinensis</name>
    <dbReference type="NCBI Taxonomy" id="29808"/>
    <lineage>
        <taxon>Eukaryota</taxon>
        <taxon>Viridiplantae</taxon>
        <taxon>Streptophyta</taxon>
        <taxon>Embryophyta</taxon>
        <taxon>Tracheophyta</taxon>
        <taxon>Spermatophyta</taxon>
        <taxon>Pinopsida</taxon>
        <taxon>Pinidae</taxon>
        <taxon>Conifers II</taxon>
        <taxon>Cupressales</taxon>
        <taxon>Taxaceae</taxon>
        <taxon>Taxus</taxon>
    </lineage>
</organism>
<protein>
    <submittedName>
        <fullName evidence="1">Uncharacterized protein</fullName>
    </submittedName>
</protein>
<evidence type="ECO:0000313" key="1">
    <source>
        <dbReference type="EMBL" id="KAH9330623.1"/>
    </source>
</evidence>
<sequence>LDFSSVGMDIGECSKKVDGREASESKENTPLVLQEDYEQENCALSSQAGC</sequence>
<name>A0AA38GWN0_TAXCH</name>
<dbReference type="EMBL" id="JAHRHJ020000001">
    <property type="protein sequence ID" value="KAH9330623.1"/>
    <property type="molecule type" value="Genomic_DNA"/>
</dbReference>
<accession>A0AA38GWN0</accession>
<keyword evidence="2" id="KW-1185">Reference proteome</keyword>